<dbReference type="RefSeq" id="WP_016204445.1">
    <property type="nucleotide sequence ID" value="NZ_JADYUA010000076.1"/>
</dbReference>
<keyword evidence="8" id="KW-1185">Reference proteome</keyword>
<dbReference type="GO" id="GO:0051539">
    <property type="term" value="F:4 iron, 4 sulfur cluster binding"/>
    <property type="evidence" value="ECO:0007669"/>
    <property type="project" value="UniProtKB-KW"/>
</dbReference>
<keyword evidence="4" id="KW-0411">Iron-sulfur</keyword>
<dbReference type="GO" id="GO:0046872">
    <property type="term" value="F:metal ion binding"/>
    <property type="evidence" value="ECO:0007669"/>
    <property type="project" value="UniProtKB-KW"/>
</dbReference>
<evidence type="ECO:0000313" key="6">
    <source>
        <dbReference type="EMBL" id="KLV21570.1"/>
    </source>
</evidence>
<dbReference type="InterPro" id="IPR006067">
    <property type="entry name" value="NO2/SO3_Rdtase_4Fe4S_dom"/>
</dbReference>
<protein>
    <submittedName>
        <fullName evidence="6">Nitrite reductase</fullName>
    </submittedName>
</protein>
<evidence type="ECO:0000313" key="7">
    <source>
        <dbReference type="EMBL" id="MBR8672439.1"/>
    </source>
</evidence>
<evidence type="ECO:0000259" key="5">
    <source>
        <dbReference type="Pfam" id="PF01077"/>
    </source>
</evidence>
<dbReference type="GO" id="GO:0009337">
    <property type="term" value="C:sulfite reductase complex (NADPH)"/>
    <property type="evidence" value="ECO:0007669"/>
    <property type="project" value="TreeGrafter"/>
</dbReference>
<evidence type="ECO:0000256" key="1">
    <source>
        <dbReference type="ARBA" id="ARBA00022485"/>
    </source>
</evidence>
<evidence type="ECO:0000256" key="4">
    <source>
        <dbReference type="ARBA" id="ARBA00023014"/>
    </source>
</evidence>
<dbReference type="Pfam" id="PF01077">
    <property type="entry name" value="NIR_SIR"/>
    <property type="match status" value="1"/>
</dbReference>
<dbReference type="SUPFAM" id="SSF56014">
    <property type="entry name" value="Nitrite and sulphite reductase 4Fe-4S domain-like"/>
    <property type="match status" value="1"/>
</dbReference>
<keyword evidence="3" id="KW-0408">Iron</keyword>
<dbReference type="Gene3D" id="3.30.413.10">
    <property type="entry name" value="Sulfite Reductase Hemoprotein, domain 1"/>
    <property type="match status" value="1"/>
</dbReference>
<dbReference type="AlphaFoldDB" id="A0A0J1KXQ0"/>
<dbReference type="EMBL" id="LDPH01000037">
    <property type="protein sequence ID" value="KLV21570.1"/>
    <property type="molecule type" value="Genomic_DNA"/>
</dbReference>
<name>A0A0J1KXQ0_NIACI</name>
<dbReference type="GO" id="GO:0020037">
    <property type="term" value="F:heme binding"/>
    <property type="evidence" value="ECO:0007669"/>
    <property type="project" value="InterPro"/>
</dbReference>
<sequence length="205" mass="23047">MSVEKIKIAVNGGIQFGAKLNAKQLALLAKYLDEDQEVELTTFQQIYLEVPQSNATEIMQEFRLSGLSCYPVGNYVKSLRTCNFCKGSEEEGMPIAQELNRIIAGREVPFTLKAAYTGCPVGCGEPLVNDIGIMKIKDTYSLYIGGKATGKDAEIGTLLMKELSPEELYRKVEEILELYINEGKKREKFYKFVNRIGIDQIKERL</sequence>
<dbReference type="InterPro" id="IPR006066">
    <property type="entry name" value="NO2/SO3_Rdtase_FeS/sirohaem_BS"/>
</dbReference>
<evidence type="ECO:0000313" key="8">
    <source>
        <dbReference type="Proteomes" id="UP000036045"/>
    </source>
</evidence>
<organism evidence="6 8">
    <name type="scientific">Niallia circulans</name>
    <name type="common">Bacillus circulans</name>
    <dbReference type="NCBI Taxonomy" id="1397"/>
    <lineage>
        <taxon>Bacteria</taxon>
        <taxon>Bacillati</taxon>
        <taxon>Bacillota</taxon>
        <taxon>Bacilli</taxon>
        <taxon>Bacillales</taxon>
        <taxon>Bacillaceae</taxon>
        <taxon>Niallia</taxon>
    </lineage>
</organism>
<evidence type="ECO:0000256" key="3">
    <source>
        <dbReference type="ARBA" id="ARBA00023004"/>
    </source>
</evidence>
<reference evidence="7" key="2">
    <citation type="submission" date="2021-04" db="EMBL/GenBank/DDBJ databases">
        <title>Genomic analysis of electroactive and textile dye degrading Bacillus circulans strain: DC10 isolated from constructed wetland-microbial fuel cells treating textile dye wastewaters.</title>
        <authorList>
            <person name="Patel D.U."/>
            <person name="Desai C.R."/>
        </authorList>
    </citation>
    <scope>NUCLEOTIDE SEQUENCE</scope>
    <source>
        <strain evidence="7">DC10</strain>
    </source>
</reference>
<dbReference type="PATRIC" id="fig|1397.4.peg.3748"/>
<feature type="domain" description="Nitrite/sulphite reductase 4Fe-4S" evidence="5">
    <location>
        <begin position="91"/>
        <end position="204"/>
    </location>
</feature>
<keyword evidence="2" id="KW-0479">Metal-binding</keyword>
<dbReference type="GO" id="GO:0050311">
    <property type="term" value="F:sulfite reductase (ferredoxin) activity"/>
    <property type="evidence" value="ECO:0007669"/>
    <property type="project" value="TreeGrafter"/>
</dbReference>
<accession>A0A0J1KXQ0</accession>
<dbReference type="PANTHER" id="PTHR11493:SF54">
    <property type="entry name" value="ANAEROBIC SULFITE REDUCTASE SUBUNIT C"/>
    <property type="match status" value="1"/>
</dbReference>
<reference evidence="6 8" key="1">
    <citation type="submission" date="2015-05" db="EMBL/GenBank/DDBJ databases">
        <title>Whole genome sequence and identification of bacterial endophytes from Costus igneus.</title>
        <authorList>
            <person name="Lee Y.P."/>
            <person name="Gan H.M."/>
            <person name="Eng W."/>
            <person name="Wheatley M.S."/>
            <person name="Caraballo A."/>
            <person name="Polter S."/>
            <person name="Savka M.A."/>
            <person name="Hudson A.O."/>
        </authorList>
    </citation>
    <scope>NUCLEOTIDE SEQUENCE [LARGE SCALE GENOMIC DNA]</scope>
    <source>
        <strain evidence="6 8">RIT379</strain>
    </source>
</reference>
<dbReference type="EMBL" id="JAGTPX010000041">
    <property type="protein sequence ID" value="MBR8672439.1"/>
    <property type="molecule type" value="Genomic_DNA"/>
</dbReference>
<dbReference type="OrthoDB" id="9800558at2"/>
<evidence type="ECO:0000256" key="2">
    <source>
        <dbReference type="ARBA" id="ARBA00022723"/>
    </source>
</evidence>
<dbReference type="PROSITE" id="PS00365">
    <property type="entry name" value="NIR_SIR"/>
    <property type="match status" value="1"/>
</dbReference>
<comment type="caution">
    <text evidence="6">The sequence shown here is derived from an EMBL/GenBank/DDBJ whole genome shotgun (WGS) entry which is preliminary data.</text>
</comment>
<proteinExistence type="predicted"/>
<dbReference type="Proteomes" id="UP000036045">
    <property type="component" value="Unassembled WGS sequence"/>
</dbReference>
<dbReference type="InterPro" id="IPR045854">
    <property type="entry name" value="NO2/SO3_Rdtase_4Fe4S_sf"/>
</dbReference>
<dbReference type="InterPro" id="IPR045169">
    <property type="entry name" value="NO2/SO3_Rdtase_4Fe4S_prot"/>
</dbReference>
<dbReference type="PANTHER" id="PTHR11493">
    <property type="entry name" value="SULFITE REDUCTASE [NADPH] SUBUNIT BETA-RELATED"/>
    <property type="match status" value="1"/>
</dbReference>
<dbReference type="GO" id="GO:0000103">
    <property type="term" value="P:sulfate assimilation"/>
    <property type="evidence" value="ECO:0007669"/>
    <property type="project" value="TreeGrafter"/>
</dbReference>
<keyword evidence="1" id="KW-0004">4Fe-4S</keyword>
<dbReference type="GO" id="GO:0016002">
    <property type="term" value="F:sulfite reductase activity"/>
    <property type="evidence" value="ECO:0007669"/>
    <property type="project" value="TreeGrafter"/>
</dbReference>
<gene>
    <name evidence="6" type="ORF">ABW02_23120</name>
    <name evidence="7" type="ORF">KD144_23170</name>
</gene>